<evidence type="ECO:0000313" key="3">
    <source>
        <dbReference type="Proteomes" id="UP001274321"/>
    </source>
</evidence>
<dbReference type="Gene3D" id="1.10.3990.20">
    <property type="entry name" value="protein bp1543"/>
    <property type="match status" value="1"/>
</dbReference>
<organism evidence="2 3">
    <name type="scientific">Terrihabitans rhizophilus</name>
    <dbReference type="NCBI Taxonomy" id="3092662"/>
    <lineage>
        <taxon>Bacteria</taxon>
        <taxon>Pseudomonadati</taxon>
        <taxon>Pseudomonadota</taxon>
        <taxon>Alphaproteobacteria</taxon>
        <taxon>Hyphomicrobiales</taxon>
        <taxon>Terrihabitans</taxon>
    </lineage>
</organism>
<proteinExistence type="predicted"/>
<dbReference type="InterPro" id="IPR038268">
    <property type="entry name" value="RHH_sf"/>
</dbReference>
<evidence type="ECO:0000313" key="2">
    <source>
        <dbReference type="EMBL" id="MDX6805574.1"/>
    </source>
</evidence>
<feature type="domain" description="Ribbon-helix-helix" evidence="1">
    <location>
        <begin position="7"/>
        <end position="68"/>
    </location>
</feature>
<evidence type="ECO:0000259" key="1">
    <source>
        <dbReference type="Pfam" id="PF13467"/>
    </source>
</evidence>
<comment type="caution">
    <text evidence="2">The sequence shown here is derived from an EMBL/GenBank/DDBJ whole genome shotgun (WGS) entry which is preliminary data.</text>
</comment>
<name>A0ABU4RL58_9HYPH</name>
<keyword evidence="3" id="KW-1185">Reference proteome</keyword>
<gene>
    <name evidence="2" type="ORF">SCD90_05825</name>
</gene>
<protein>
    <submittedName>
        <fullName evidence="2">Ribbon-helix-helix domain-containing protein</fullName>
    </submittedName>
</protein>
<dbReference type="EMBL" id="JAXAFJ010000002">
    <property type="protein sequence ID" value="MDX6805574.1"/>
    <property type="molecule type" value="Genomic_DNA"/>
</dbReference>
<dbReference type="Proteomes" id="UP001274321">
    <property type="component" value="Unassembled WGS sequence"/>
</dbReference>
<reference evidence="2 3" key="1">
    <citation type="submission" date="2023-11" db="EMBL/GenBank/DDBJ databases">
        <authorList>
            <person name="Bao R."/>
        </authorList>
    </citation>
    <scope>NUCLEOTIDE SEQUENCE [LARGE SCALE GENOMIC DNA]</scope>
    <source>
        <strain evidence="2 3">PJ23</strain>
    </source>
</reference>
<dbReference type="InterPro" id="IPR027373">
    <property type="entry name" value="RHH_dom"/>
</dbReference>
<dbReference type="Pfam" id="PF13467">
    <property type="entry name" value="RHH_4"/>
    <property type="match status" value="1"/>
</dbReference>
<accession>A0ABU4RL58</accession>
<sequence length="83" mass="9282">MMSGVLKRSIEIAGHRTSITLENDFWAALREIAEEKQMTLRALVAEIDAGRGENNLSSAIRLHVLTHYRTRSSDLLNRSNGST</sequence>